<dbReference type="SUPFAM" id="SSF47384">
    <property type="entry name" value="Homodimeric domain of signal transducing histidine kinase"/>
    <property type="match status" value="1"/>
</dbReference>
<evidence type="ECO:0000313" key="11">
    <source>
        <dbReference type="Proteomes" id="UP001368500"/>
    </source>
</evidence>
<dbReference type="Gene3D" id="3.30.565.10">
    <property type="entry name" value="Histidine kinase-like ATPase, C-terminal domain"/>
    <property type="match status" value="1"/>
</dbReference>
<dbReference type="PANTHER" id="PTHR45339:SF1">
    <property type="entry name" value="HYBRID SIGNAL TRANSDUCTION HISTIDINE KINASE J"/>
    <property type="match status" value="1"/>
</dbReference>
<dbReference type="InterPro" id="IPR036097">
    <property type="entry name" value="HisK_dim/P_sf"/>
</dbReference>
<feature type="transmembrane region" description="Helical" evidence="7">
    <location>
        <begin position="12"/>
        <end position="31"/>
    </location>
</feature>
<proteinExistence type="predicted"/>
<dbReference type="CDD" id="cd17546">
    <property type="entry name" value="REC_hyHK_CKI1_RcsC-like"/>
    <property type="match status" value="2"/>
</dbReference>
<dbReference type="InterPro" id="IPR004358">
    <property type="entry name" value="Sig_transdc_His_kin-like_C"/>
</dbReference>
<protein>
    <recommendedName>
        <fullName evidence="2">histidine kinase</fullName>
        <ecNumber evidence="2">2.7.13.3</ecNumber>
    </recommendedName>
</protein>
<dbReference type="InterPro" id="IPR001789">
    <property type="entry name" value="Sig_transdc_resp-reg_receiver"/>
</dbReference>
<dbReference type="InterPro" id="IPR005467">
    <property type="entry name" value="His_kinase_dom"/>
</dbReference>
<dbReference type="Pfam" id="PF00512">
    <property type="entry name" value="HisKA"/>
    <property type="match status" value="1"/>
</dbReference>
<dbReference type="PROSITE" id="PS50110">
    <property type="entry name" value="RESPONSE_REGULATORY"/>
    <property type="match status" value="2"/>
</dbReference>
<feature type="transmembrane region" description="Helical" evidence="7">
    <location>
        <begin position="289"/>
        <end position="307"/>
    </location>
</feature>
<dbReference type="Pfam" id="PF02518">
    <property type="entry name" value="HATPase_c"/>
    <property type="match status" value="1"/>
</dbReference>
<dbReference type="Gene3D" id="3.40.50.2300">
    <property type="match status" value="2"/>
</dbReference>
<organism evidence="10 11">
    <name type="scientific">Pseudaquabacterium rugosum</name>
    <dbReference type="NCBI Taxonomy" id="2984194"/>
    <lineage>
        <taxon>Bacteria</taxon>
        <taxon>Pseudomonadati</taxon>
        <taxon>Pseudomonadota</taxon>
        <taxon>Betaproteobacteria</taxon>
        <taxon>Burkholderiales</taxon>
        <taxon>Sphaerotilaceae</taxon>
        <taxon>Pseudaquabacterium</taxon>
    </lineage>
</organism>
<reference evidence="10 11" key="1">
    <citation type="submission" date="2024-04" db="EMBL/GenBank/DDBJ databases">
        <title>Novel species of the genus Ideonella isolated from streams.</title>
        <authorList>
            <person name="Lu H."/>
        </authorList>
    </citation>
    <scope>NUCLEOTIDE SEQUENCE [LARGE SCALE GENOMIC DNA]</scope>
    <source>
        <strain evidence="10 11">BYS139W</strain>
    </source>
</reference>
<dbReference type="RefSeq" id="WP_341374580.1">
    <property type="nucleotide sequence ID" value="NZ_JBBUTF010000010.1"/>
</dbReference>
<evidence type="ECO:0000256" key="1">
    <source>
        <dbReference type="ARBA" id="ARBA00000085"/>
    </source>
</evidence>
<dbReference type="CDD" id="cd00082">
    <property type="entry name" value="HisKA"/>
    <property type="match status" value="1"/>
</dbReference>
<feature type="domain" description="Response regulatory" evidence="9">
    <location>
        <begin position="664"/>
        <end position="785"/>
    </location>
</feature>
<dbReference type="InterPro" id="IPR003661">
    <property type="entry name" value="HisK_dim/P_dom"/>
</dbReference>
<dbReference type="SMART" id="SM00387">
    <property type="entry name" value="HATPase_c"/>
    <property type="match status" value="1"/>
</dbReference>
<dbReference type="SUPFAM" id="SSF55874">
    <property type="entry name" value="ATPase domain of HSP90 chaperone/DNA topoisomerase II/histidine kinase"/>
    <property type="match status" value="1"/>
</dbReference>
<dbReference type="EMBL" id="JBBUTF010000010">
    <property type="protein sequence ID" value="MEK8026798.1"/>
    <property type="molecule type" value="Genomic_DNA"/>
</dbReference>
<sequence>MTPPRTLDRYLGHLVGWSLAAPMVMLVALGVRGIDRARQDGEADARALAADLGQRVHEQVSRRQQALALLAAQPGAAAAVAEPAQARQLHERARPYRATHGGDVLLMAPDRRLLFTTQFPFGTALPPVPRGDARAAAPQALQTGQPAVSDRFELPGLGRSVVVLAVPVPGAGGPVAALSTAVDLALLQQAVRAQPLPAGWSVDLLDSRRARLAHWGDHAVTALAARVAAPSPDRAAQAASEQLPAAPPVQGLLERLRHGHTEEHPVPGLPWRLRVHIDAATVQAPLREAAGLLGLAVLLSLTVTLVASRLASRRLARAVAALAETGPAAAAPGDHVRPGSPSGIAEIDRVAAELARIDGAHRQAQARLQDMAEQARQAAERLAAQGEALESQVQQRTADLAATSRELALRMTQAHAASQAKSAFLANMSHEIRTPMNAIIGLGHLMSRELRDPVQRERLVKIDGAARHLLQVINDILDLSKVEAGKMALQNAPFSVDRLVLGAVDMVRTEAQAKGLELVVDTDHLPGHLQGDATRLSQMLINLLGNAVKFTDSGWVRLKGERLQQRRGRVQVRFEVRDTGPGIEAAQLDGLFQAFSQGDASVSRRHGGTGLGLALTRHLAGLMDGETGVDSTPGEGSRFWFTAWLDEAAQAGQHAEPVPLEGLRALLVDDLPEALAALRDQLQMLGLRVDALPDGGTALARMQTELSAGRPYDVVLVDWRMPPPDGEATLRGLRALAGDGMPPALLVTAFNEPAVWHAAQTLGCDTVLVKPVTPSALHDALVRVLRPLARPAVAADDGPAPADVLMARLRARHHGQRVLLAEDHVINREVAEALLTNAGLVVELAEDGQRAVELALLRPYDLVLMDMQMPVHDGLWATRELRRQLGPGLPVVAMTANAFGEDRAACLAAGMNDHLAKPVDPARLYEMLLRWLPLQGVARASGPAPGRPPAPAD</sequence>
<dbReference type="Proteomes" id="UP001368500">
    <property type="component" value="Unassembled WGS sequence"/>
</dbReference>
<keyword evidence="7" id="KW-1133">Transmembrane helix</keyword>
<feature type="modified residue" description="4-aspartylphosphate" evidence="5">
    <location>
        <position position="866"/>
    </location>
</feature>
<dbReference type="PROSITE" id="PS50109">
    <property type="entry name" value="HIS_KIN"/>
    <property type="match status" value="1"/>
</dbReference>
<accession>A0ABU9BA80</accession>
<keyword evidence="7" id="KW-0812">Transmembrane</keyword>
<evidence type="ECO:0000256" key="2">
    <source>
        <dbReference type="ARBA" id="ARBA00012438"/>
    </source>
</evidence>
<dbReference type="CDD" id="cd16922">
    <property type="entry name" value="HATPase_EvgS-ArcB-TorS-like"/>
    <property type="match status" value="1"/>
</dbReference>
<keyword evidence="7" id="KW-0472">Membrane</keyword>
<keyword evidence="4" id="KW-0902">Two-component regulatory system</keyword>
<feature type="coiled-coil region" evidence="6">
    <location>
        <begin position="361"/>
        <end position="392"/>
    </location>
</feature>
<evidence type="ECO:0000256" key="4">
    <source>
        <dbReference type="ARBA" id="ARBA00023012"/>
    </source>
</evidence>
<dbReference type="Gene3D" id="1.10.287.130">
    <property type="match status" value="1"/>
</dbReference>
<dbReference type="SUPFAM" id="SSF52172">
    <property type="entry name" value="CheY-like"/>
    <property type="match status" value="2"/>
</dbReference>
<feature type="modified residue" description="4-aspartylphosphate" evidence="5">
    <location>
        <position position="718"/>
    </location>
</feature>
<keyword evidence="11" id="KW-1185">Reference proteome</keyword>
<evidence type="ECO:0000256" key="6">
    <source>
        <dbReference type="SAM" id="Coils"/>
    </source>
</evidence>
<name>A0ABU9BA80_9BURK</name>
<dbReference type="SMART" id="SM00448">
    <property type="entry name" value="REC"/>
    <property type="match status" value="2"/>
</dbReference>
<comment type="catalytic activity">
    <reaction evidence="1">
        <text>ATP + protein L-histidine = ADP + protein N-phospho-L-histidine.</text>
        <dbReference type="EC" id="2.7.13.3"/>
    </reaction>
</comment>
<dbReference type="InterPro" id="IPR036890">
    <property type="entry name" value="HATPase_C_sf"/>
</dbReference>
<evidence type="ECO:0000256" key="3">
    <source>
        <dbReference type="ARBA" id="ARBA00022553"/>
    </source>
</evidence>
<evidence type="ECO:0000259" key="8">
    <source>
        <dbReference type="PROSITE" id="PS50109"/>
    </source>
</evidence>
<dbReference type="Pfam" id="PF00072">
    <property type="entry name" value="Response_reg"/>
    <property type="match status" value="2"/>
</dbReference>
<dbReference type="SMART" id="SM00388">
    <property type="entry name" value="HisKA"/>
    <property type="match status" value="1"/>
</dbReference>
<dbReference type="PRINTS" id="PR00344">
    <property type="entry name" value="BCTRLSENSOR"/>
</dbReference>
<feature type="domain" description="Histidine kinase" evidence="8">
    <location>
        <begin position="427"/>
        <end position="647"/>
    </location>
</feature>
<keyword evidence="6" id="KW-0175">Coiled coil</keyword>
<keyword evidence="3 5" id="KW-0597">Phosphoprotein</keyword>
<evidence type="ECO:0000259" key="9">
    <source>
        <dbReference type="PROSITE" id="PS50110"/>
    </source>
</evidence>
<comment type="caution">
    <text evidence="10">The sequence shown here is derived from an EMBL/GenBank/DDBJ whole genome shotgun (WGS) entry which is preliminary data.</text>
</comment>
<dbReference type="PANTHER" id="PTHR45339">
    <property type="entry name" value="HYBRID SIGNAL TRANSDUCTION HISTIDINE KINASE J"/>
    <property type="match status" value="1"/>
</dbReference>
<evidence type="ECO:0000256" key="5">
    <source>
        <dbReference type="PROSITE-ProRule" id="PRU00169"/>
    </source>
</evidence>
<evidence type="ECO:0000256" key="7">
    <source>
        <dbReference type="SAM" id="Phobius"/>
    </source>
</evidence>
<evidence type="ECO:0000313" key="10">
    <source>
        <dbReference type="EMBL" id="MEK8026798.1"/>
    </source>
</evidence>
<gene>
    <name evidence="10" type="ORF">AACH11_12575</name>
</gene>
<dbReference type="InterPro" id="IPR011006">
    <property type="entry name" value="CheY-like_superfamily"/>
</dbReference>
<dbReference type="InterPro" id="IPR003594">
    <property type="entry name" value="HATPase_dom"/>
</dbReference>
<dbReference type="EC" id="2.7.13.3" evidence="2"/>
<feature type="domain" description="Response regulatory" evidence="9">
    <location>
        <begin position="817"/>
        <end position="932"/>
    </location>
</feature>